<dbReference type="RefSeq" id="WP_068307775.1">
    <property type="nucleotide sequence ID" value="NZ_FNAK01000005.1"/>
</dbReference>
<proteinExistence type="predicted"/>
<feature type="transmembrane region" description="Helical" evidence="1">
    <location>
        <begin position="48"/>
        <end position="70"/>
    </location>
</feature>
<name>A0A1G7BKE1_9PROT</name>
<protein>
    <submittedName>
        <fullName evidence="2">Uncharacterized protein</fullName>
    </submittedName>
</protein>
<keyword evidence="1" id="KW-0812">Transmembrane</keyword>
<evidence type="ECO:0000313" key="3">
    <source>
        <dbReference type="Proteomes" id="UP000183685"/>
    </source>
</evidence>
<dbReference type="AlphaFoldDB" id="A0A1G7BKE1"/>
<keyword evidence="3" id="KW-1185">Reference proteome</keyword>
<evidence type="ECO:0000256" key="1">
    <source>
        <dbReference type="SAM" id="Phobius"/>
    </source>
</evidence>
<keyword evidence="1" id="KW-0472">Membrane</keyword>
<keyword evidence="1" id="KW-1133">Transmembrane helix</keyword>
<dbReference type="Proteomes" id="UP000183685">
    <property type="component" value="Unassembled WGS sequence"/>
</dbReference>
<organism evidence="2 3">
    <name type="scientific">Kordiimonas lacus</name>
    <dbReference type="NCBI Taxonomy" id="637679"/>
    <lineage>
        <taxon>Bacteria</taxon>
        <taxon>Pseudomonadati</taxon>
        <taxon>Pseudomonadota</taxon>
        <taxon>Alphaproteobacteria</taxon>
        <taxon>Kordiimonadales</taxon>
        <taxon>Kordiimonadaceae</taxon>
        <taxon>Kordiimonas</taxon>
    </lineage>
</organism>
<gene>
    <name evidence="2" type="ORF">SAMN04488071_2553</name>
</gene>
<evidence type="ECO:0000313" key="2">
    <source>
        <dbReference type="EMBL" id="SDE27417.1"/>
    </source>
</evidence>
<accession>A0A1G7BKE1</accession>
<reference evidence="2 3" key="1">
    <citation type="submission" date="2016-10" db="EMBL/GenBank/DDBJ databases">
        <authorList>
            <person name="de Groot N.N."/>
        </authorList>
    </citation>
    <scope>NUCLEOTIDE SEQUENCE [LARGE SCALE GENOMIC DNA]</scope>
    <source>
        <strain evidence="2 3">CGMCC 1.9109</strain>
    </source>
</reference>
<feature type="transmembrane region" description="Helical" evidence="1">
    <location>
        <begin position="77"/>
        <end position="97"/>
    </location>
</feature>
<feature type="transmembrane region" description="Helical" evidence="1">
    <location>
        <begin position="103"/>
        <end position="124"/>
    </location>
</feature>
<dbReference type="EMBL" id="FNAK01000005">
    <property type="protein sequence ID" value="SDE27417.1"/>
    <property type="molecule type" value="Genomic_DNA"/>
</dbReference>
<sequence length="134" mass="14040">MMKKVSIKAIVVGLLALLVLDSVGELLLVFTMSGGLDGDAIIAVKQTSAFLVWRSLVTIITLAVAGYCTAALSRGNSYANAGIVGGIAILLTVLAIASVDMPLWYSVIALVSQLPFTLLGAYLFQQKQNKAAPQ</sequence>